<evidence type="ECO:0000313" key="3">
    <source>
        <dbReference type="EMBL" id="KAF2764304.1"/>
    </source>
</evidence>
<dbReference type="Proteomes" id="UP000799436">
    <property type="component" value="Unassembled WGS sequence"/>
</dbReference>
<organism evidence="3 4">
    <name type="scientific">Teratosphaeria nubilosa</name>
    <dbReference type="NCBI Taxonomy" id="161662"/>
    <lineage>
        <taxon>Eukaryota</taxon>
        <taxon>Fungi</taxon>
        <taxon>Dikarya</taxon>
        <taxon>Ascomycota</taxon>
        <taxon>Pezizomycotina</taxon>
        <taxon>Dothideomycetes</taxon>
        <taxon>Dothideomycetidae</taxon>
        <taxon>Mycosphaerellales</taxon>
        <taxon>Teratosphaeriaceae</taxon>
        <taxon>Teratosphaeria</taxon>
    </lineage>
</organism>
<proteinExistence type="predicted"/>
<feature type="chain" id="PRO_5026288802" evidence="2">
    <location>
        <begin position="23"/>
        <end position="377"/>
    </location>
</feature>
<dbReference type="PROSITE" id="PS51367">
    <property type="entry name" value="THAUMATIN_2"/>
    <property type="match status" value="1"/>
</dbReference>
<dbReference type="SMART" id="SM00205">
    <property type="entry name" value="THN"/>
    <property type="match status" value="1"/>
</dbReference>
<evidence type="ECO:0000256" key="1">
    <source>
        <dbReference type="SAM" id="MobiDB-lite"/>
    </source>
</evidence>
<sequence length="377" mass="40040">MSCRFSAVVASICLILPLRTLALHHLRQPQPLQPIPRQSNGSGGGLPMIITNQCEETIFPALSTQGGTGSNVQSTMSPHTNQSFSVSSDWQGRIWGRTNCTFNNNTESGGGSSCTTGDCGTEDCKSAGNPPATLAEFTMNGSSSQTFYDISLVDGYNLPVAIVLLPNGNSALENLDQSTTNPSCVASVGDLAAQGFNPYGNGQIFLGTSSSDPLPFEQNNSASDVSSWCPWDLQVNPPQAPGNGTYPYPDTDVARPAFNPCYSACAKYNKPEYCCTGQYDGSSQCSPNYYSKAAKDVCPDAYSYAYDDQTSTFINPTGGGYQVIFCPGGRSTNIIASKGTDQIHHSGSSSGKVGWLKINRTATWLVVATPMVVMFFS</sequence>
<accession>A0A6G1KW80</accession>
<reference evidence="3" key="1">
    <citation type="journal article" date="2020" name="Stud. Mycol.">
        <title>101 Dothideomycetes genomes: a test case for predicting lifestyles and emergence of pathogens.</title>
        <authorList>
            <person name="Haridas S."/>
            <person name="Albert R."/>
            <person name="Binder M."/>
            <person name="Bloem J."/>
            <person name="Labutti K."/>
            <person name="Salamov A."/>
            <person name="Andreopoulos B."/>
            <person name="Baker S."/>
            <person name="Barry K."/>
            <person name="Bills G."/>
            <person name="Bluhm B."/>
            <person name="Cannon C."/>
            <person name="Castanera R."/>
            <person name="Culley D."/>
            <person name="Daum C."/>
            <person name="Ezra D."/>
            <person name="Gonzalez J."/>
            <person name="Henrissat B."/>
            <person name="Kuo A."/>
            <person name="Liang C."/>
            <person name="Lipzen A."/>
            <person name="Lutzoni F."/>
            <person name="Magnuson J."/>
            <person name="Mondo S."/>
            <person name="Nolan M."/>
            <person name="Ohm R."/>
            <person name="Pangilinan J."/>
            <person name="Park H.-J."/>
            <person name="Ramirez L."/>
            <person name="Alfaro M."/>
            <person name="Sun H."/>
            <person name="Tritt A."/>
            <person name="Yoshinaga Y."/>
            <person name="Zwiers L.-H."/>
            <person name="Turgeon B."/>
            <person name="Goodwin S."/>
            <person name="Spatafora J."/>
            <person name="Crous P."/>
            <person name="Grigoriev I."/>
        </authorList>
    </citation>
    <scope>NUCLEOTIDE SEQUENCE</scope>
    <source>
        <strain evidence="3">CBS 116005</strain>
    </source>
</reference>
<feature type="signal peptide" evidence="2">
    <location>
        <begin position="1"/>
        <end position="22"/>
    </location>
</feature>
<name>A0A6G1KW80_9PEZI</name>
<dbReference type="PRINTS" id="PR00347">
    <property type="entry name" value="THAUMATIN"/>
</dbReference>
<dbReference type="Pfam" id="PF00314">
    <property type="entry name" value="Thaumatin"/>
    <property type="match status" value="1"/>
</dbReference>
<dbReference type="OrthoDB" id="430315at2759"/>
<dbReference type="EMBL" id="ML995930">
    <property type="protein sequence ID" value="KAF2764304.1"/>
    <property type="molecule type" value="Genomic_DNA"/>
</dbReference>
<feature type="region of interest" description="Disordered" evidence="1">
    <location>
        <begin position="66"/>
        <end position="86"/>
    </location>
</feature>
<evidence type="ECO:0000256" key="2">
    <source>
        <dbReference type="SAM" id="SignalP"/>
    </source>
</evidence>
<gene>
    <name evidence="3" type="ORF">EJ03DRAFT_33548</name>
</gene>
<evidence type="ECO:0000313" key="4">
    <source>
        <dbReference type="Proteomes" id="UP000799436"/>
    </source>
</evidence>
<keyword evidence="4" id="KW-1185">Reference proteome</keyword>
<dbReference type="PANTHER" id="PTHR31048">
    <property type="entry name" value="OS03G0233200 PROTEIN"/>
    <property type="match status" value="1"/>
</dbReference>
<dbReference type="AlphaFoldDB" id="A0A6G1KW80"/>
<keyword evidence="2" id="KW-0732">Signal</keyword>
<dbReference type="Gene3D" id="2.60.110.10">
    <property type="entry name" value="Thaumatin"/>
    <property type="match status" value="1"/>
</dbReference>
<dbReference type="SUPFAM" id="SSF49870">
    <property type="entry name" value="Osmotin, thaumatin-like protein"/>
    <property type="match status" value="1"/>
</dbReference>
<dbReference type="InterPro" id="IPR037176">
    <property type="entry name" value="Osmotin/thaumatin-like_sf"/>
</dbReference>
<dbReference type="InterPro" id="IPR001938">
    <property type="entry name" value="Thaumatin"/>
</dbReference>
<protein>
    <submittedName>
        <fullName evidence="3">Osmotin, thaumatin-like protein</fullName>
    </submittedName>
</protein>